<proteinExistence type="predicted"/>
<dbReference type="SUPFAM" id="SSF54427">
    <property type="entry name" value="NTF2-like"/>
    <property type="match status" value="1"/>
</dbReference>
<keyword evidence="3" id="KW-1185">Reference proteome</keyword>
<organism evidence="2 3">
    <name type="scientific">Thiothrix eikelboomii</name>
    <dbReference type="NCBI Taxonomy" id="92487"/>
    <lineage>
        <taxon>Bacteria</taxon>
        <taxon>Pseudomonadati</taxon>
        <taxon>Pseudomonadota</taxon>
        <taxon>Gammaproteobacteria</taxon>
        <taxon>Thiotrichales</taxon>
        <taxon>Thiotrichaceae</taxon>
        <taxon>Thiothrix</taxon>
    </lineage>
</organism>
<gene>
    <name evidence="2" type="ORF">SAMN02745130_02790</name>
</gene>
<dbReference type="AlphaFoldDB" id="A0A1T4XCF9"/>
<protein>
    <submittedName>
        <fullName evidence="2">SnoaL-like domain-containing protein</fullName>
    </submittedName>
</protein>
<dbReference type="InterPro" id="IPR032710">
    <property type="entry name" value="NTF2-like_dom_sf"/>
</dbReference>
<sequence>MLPTVLQRFTEVYQSLAKDNLSTLQTVYSPDISFQDPLHQVQGYAEFEAYFARLYTHLTSCRFEIKNLFYQDQQACVIWIMTFVHPRLNSGQPVRVEGASHLQFNDDYIEKHRDYTDLGQMLYEQIPVLGAVIRTLKKRAVV</sequence>
<dbReference type="InterPro" id="IPR037401">
    <property type="entry name" value="SnoaL-like"/>
</dbReference>
<dbReference type="Proteomes" id="UP000190460">
    <property type="component" value="Unassembled WGS sequence"/>
</dbReference>
<dbReference type="EMBL" id="FUYB01000015">
    <property type="protein sequence ID" value="SKA87097.1"/>
    <property type="molecule type" value="Genomic_DNA"/>
</dbReference>
<reference evidence="2 3" key="1">
    <citation type="submission" date="2017-02" db="EMBL/GenBank/DDBJ databases">
        <authorList>
            <person name="Peterson S.W."/>
        </authorList>
    </citation>
    <scope>NUCLEOTIDE SEQUENCE [LARGE SCALE GENOMIC DNA]</scope>
    <source>
        <strain evidence="2 3">ATCC 49788</strain>
    </source>
</reference>
<dbReference type="OrthoDB" id="1115105at2"/>
<dbReference type="Gene3D" id="3.10.450.50">
    <property type="match status" value="1"/>
</dbReference>
<dbReference type="Pfam" id="PF12680">
    <property type="entry name" value="SnoaL_2"/>
    <property type="match status" value="1"/>
</dbReference>
<dbReference type="STRING" id="92487.SAMN02745130_02790"/>
<name>A0A1T4XCF9_9GAMM</name>
<evidence type="ECO:0000313" key="3">
    <source>
        <dbReference type="Proteomes" id="UP000190460"/>
    </source>
</evidence>
<evidence type="ECO:0000313" key="2">
    <source>
        <dbReference type="EMBL" id="SKA87097.1"/>
    </source>
</evidence>
<dbReference type="RefSeq" id="WP_078923241.1">
    <property type="nucleotide sequence ID" value="NZ_FUYB01000015.1"/>
</dbReference>
<accession>A0A1T4XCF9</accession>
<evidence type="ECO:0000259" key="1">
    <source>
        <dbReference type="Pfam" id="PF12680"/>
    </source>
</evidence>
<feature type="domain" description="SnoaL-like" evidence="1">
    <location>
        <begin position="11"/>
        <end position="110"/>
    </location>
</feature>